<organism evidence="2 3">
    <name type="scientific">Rotaria sordida</name>
    <dbReference type="NCBI Taxonomy" id="392033"/>
    <lineage>
        <taxon>Eukaryota</taxon>
        <taxon>Metazoa</taxon>
        <taxon>Spiralia</taxon>
        <taxon>Gnathifera</taxon>
        <taxon>Rotifera</taxon>
        <taxon>Eurotatoria</taxon>
        <taxon>Bdelloidea</taxon>
        <taxon>Philodinida</taxon>
        <taxon>Philodinidae</taxon>
        <taxon>Rotaria</taxon>
    </lineage>
</organism>
<comment type="caution">
    <text evidence="2">The sequence shown here is derived from an EMBL/GenBank/DDBJ whole genome shotgun (WGS) entry which is preliminary data.</text>
</comment>
<accession>A0A815QRM3</accession>
<feature type="chain" id="PRO_5032969948" evidence="1">
    <location>
        <begin position="27"/>
        <end position="129"/>
    </location>
</feature>
<reference evidence="2" key="1">
    <citation type="submission" date="2021-02" db="EMBL/GenBank/DDBJ databases">
        <authorList>
            <person name="Nowell W R."/>
        </authorList>
    </citation>
    <scope>NUCLEOTIDE SEQUENCE</scope>
</reference>
<feature type="signal peptide" evidence="1">
    <location>
        <begin position="1"/>
        <end position="26"/>
    </location>
</feature>
<dbReference type="AlphaFoldDB" id="A0A815QRM3"/>
<evidence type="ECO:0000313" key="2">
    <source>
        <dbReference type="EMBL" id="CAF1467477.1"/>
    </source>
</evidence>
<gene>
    <name evidence="2" type="ORF">ZHD862_LOCUS35978</name>
</gene>
<proteinExistence type="predicted"/>
<dbReference type="Proteomes" id="UP000663864">
    <property type="component" value="Unassembled WGS sequence"/>
</dbReference>
<name>A0A815QRM3_9BILA</name>
<keyword evidence="1" id="KW-0732">Signal</keyword>
<feature type="non-terminal residue" evidence="2">
    <location>
        <position position="129"/>
    </location>
</feature>
<dbReference type="EMBL" id="CAJNOT010005500">
    <property type="protein sequence ID" value="CAF1467477.1"/>
    <property type="molecule type" value="Genomic_DNA"/>
</dbReference>
<evidence type="ECO:0000313" key="3">
    <source>
        <dbReference type="Proteomes" id="UP000663864"/>
    </source>
</evidence>
<sequence>VNLINNQTTTILLDFLLLLLPPPTYDDSPLLDLLFNTIIKQKYEDKHSYWFWKHLCFIGKTDESMYTINLTNNQTTTLADSSLLLLLLSPYDDSPLLDLLFNITTKRKYEDKHSYVYEQINTTPKSEIF</sequence>
<protein>
    <submittedName>
        <fullName evidence="2">Uncharacterized protein</fullName>
    </submittedName>
</protein>
<evidence type="ECO:0000256" key="1">
    <source>
        <dbReference type="SAM" id="SignalP"/>
    </source>
</evidence>